<dbReference type="InterPro" id="IPR001223">
    <property type="entry name" value="Glyco_hydro18_cat"/>
</dbReference>
<keyword evidence="3" id="KW-1015">Disulfide bond</keyword>
<comment type="caution">
    <text evidence="3">Lacks conserved residue(s) required for the propagation of feature annotation.</text>
</comment>
<dbReference type="CDD" id="cd00035">
    <property type="entry name" value="ChtBD1"/>
    <property type="match status" value="1"/>
</dbReference>
<organism evidence="7 8">
    <name type="scientific">Diaporthe australafricana</name>
    <dbReference type="NCBI Taxonomy" id="127596"/>
    <lineage>
        <taxon>Eukaryota</taxon>
        <taxon>Fungi</taxon>
        <taxon>Dikarya</taxon>
        <taxon>Ascomycota</taxon>
        <taxon>Pezizomycotina</taxon>
        <taxon>Sordariomycetes</taxon>
        <taxon>Sordariomycetidae</taxon>
        <taxon>Diaporthales</taxon>
        <taxon>Diaporthaceae</taxon>
        <taxon>Diaporthe</taxon>
    </lineage>
</organism>
<feature type="signal peptide" evidence="4">
    <location>
        <begin position="1"/>
        <end position="18"/>
    </location>
</feature>
<feature type="disulfide bond" evidence="3">
    <location>
        <begin position="317"/>
        <end position="329"/>
    </location>
</feature>
<keyword evidence="2 3" id="KW-0147">Chitin-binding</keyword>
<dbReference type="SUPFAM" id="SSF57016">
    <property type="entry name" value="Plant lectins/antimicrobial peptides"/>
    <property type="match status" value="1"/>
</dbReference>
<feature type="domain" description="GH18" evidence="6">
    <location>
        <begin position="19"/>
        <end position="432"/>
    </location>
</feature>
<dbReference type="SUPFAM" id="SSF51445">
    <property type="entry name" value="(Trans)glycosidases"/>
    <property type="match status" value="1"/>
</dbReference>
<evidence type="ECO:0000256" key="2">
    <source>
        <dbReference type="ARBA" id="ARBA00022669"/>
    </source>
</evidence>
<keyword evidence="8" id="KW-1185">Reference proteome</keyword>
<evidence type="ECO:0000313" key="7">
    <source>
        <dbReference type="EMBL" id="KAL1850957.1"/>
    </source>
</evidence>
<protein>
    <recommendedName>
        <fullName evidence="1">chitinase</fullName>
        <ecNumber evidence="1">3.2.1.14</ecNumber>
    </recommendedName>
</protein>
<dbReference type="SMART" id="SM00270">
    <property type="entry name" value="ChtBD1"/>
    <property type="match status" value="1"/>
</dbReference>
<gene>
    <name evidence="7" type="ORF">Daus18300_012748</name>
</gene>
<dbReference type="PROSITE" id="PS50941">
    <property type="entry name" value="CHIT_BIND_I_2"/>
    <property type="match status" value="1"/>
</dbReference>
<dbReference type="Pfam" id="PF00704">
    <property type="entry name" value="Glyco_hydro_18"/>
    <property type="match status" value="1"/>
</dbReference>
<sequence length="454" mass="48627">MKIALITLLADAAAAASALRYVMYYDQYHNLSLPDPSVVSEVTHAVVAFAACDTFLDSAKSASWQPFEPIQSVKNRFSPNVKVCLSIGGWGSNTGFEKGSIPANQASYAKNIASVVQRLGFDCVDIDWEYPGGGGAEYKLGNAGSSSKEQIKNYPSFVGAIKGAIGNNKELSIAVPGLEADMGAFTPTVCQAVVPHIDFVNVMSYDLMNRRSSLTQHHASVAGCKQSMNAYVKNGIPPAKLNLGFPFYAKWFTLQAGTKCDNPVGCSVGAFENADGSDNGLSGLFTFENFNLGKPPSFMSFSVDGRCGIVNGKHLKCPEAACCSSSMYCGSGKDYCGSGCLSGYGLCTAPVTTETFQRVYQSGRSDDVNGAQWYIDQKTNTFWTWDTPAHIGKKFTDVVAALQLGGIMAWSFGEDSFDYAHLKALQAGYKGMQAHTKRTSFKGDSAVRGHRSGL</sequence>
<dbReference type="Gene3D" id="3.20.20.80">
    <property type="entry name" value="Glycosidases"/>
    <property type="match status" value="2"/>
</dbReference>
<dbReference type="PANTHER" id="PTHR11177:SF337">
    <property type="entry name" value="CHITINASE"/>
    <property type="match status" value="1"/>
</dbReference>
<dbReference type="InterPro" id="IPR036861">
    <property type="entry name" value="Endochitinase-like_sf"/>
</dbReference>
<evidence type="ECO:0000256" key="1">
    <source>
        <dbReference type="ARBA" id="ARBA00012729"/>
    </source>
</evidence>
<dbReference type="PROSITE" id="PS51910">
    <property type="entry name" value="GH18_2"/>
    <property type="match status" value="1"/>
</dbReference>
<evidence type="ECO:0000313" key="8">
    <source>
        <dbReference type="Proteomes" id="UP001583177"/>
    </source>
</evidence>
<evidence type="ECO:0000259" key="6">
    <source>
        <dbReference type="PROSITE" id="PS51910"/>
    </source>
</evidence>
<evidence type="ECO:0000259" key="5">
    <source>
        <dbReference type="PROSITE" id="PS50941"/>
    </source>
</evidence>
<accession>A0ABR3W1J2</accession>
<evidence type="ECO:0000256" key="4">
    <source>
        <dbReference type="SAM" id="SignalP"/>
    </source>
</evidence>
<dbReference type="Proteomes" id="UP001583177">
    <property type="component" value="Unassembled WGS sequence"/>
</dbReference>
<dbReference type="PANTHER" id="PTHR11177">
    <property type="entry name" value="CHITINASE"/>
    <property type="match status" value="1"/>
</dbReference>
<feature type="chain" id="PRO_5045555014" description="chitinase" evidence="4">
    <location>
        <begin position="19"/>
        <end position="454"/>
    </location>
</feature>
<dbReference type="SMART" id="SM00636">
    <property type="entry name" value="Glyco_18"/>
    <property type="match status" value="1"/>
</dbReference>
<feature type="disulfide bond" evidence="3">
    <location>
        <begin position="322"/>
        <end position="336"/>
    </location>
</feature>
<dbReference type="EMBL" id="JAWRVE010000180">
    <property type="protein sequence ID" value="KAL1850957.1"/>
    <property type="molecule type" value="Genomic_DNA"/>
</dbReference>
<feature type="domain" description="Chitin-binding type-1" evidence="5">
    <location>
        <begin position="304"/>
        <end position="349"/>
    </location>
</feature>
<comment type="caution">
    <text evidence="7">The sequence shown here is derived from an EMBL/GenBank/DDBJ whole genome shotgun (WGS) entry which is preliminary data.</text>
</comment>
<dbReference type="InterPro" id="IPR050314">
    <property type="entry name" value="Glycosyl_Hydrlase_18"/>
</dbReference>
<dbReference type="InterPro" id="IPR011583">
    <property type="entry name" value="Chitinase_II/V-like_cat"/>
</dbReference>
<dbReference type="Pfam" id="PF00187">
    <property type="entry name" value="Chitin_bind_1"/>
    <property type="match status" value="1"/>
</dbReference>
<dbReference type="Gene3D" id="3.30.60.10">
    <property type="entry name" value="Endochitinase-like"/>
    <property type="match status" value="1"/>
</dbReference>
<dbReference type="InterPro" id="IPR017853">
    <property type="entry name" value="GH"/>
</dbReference>
<dbReference type="EC" id="3.2.1.14" evidence="1"/>
<dbReference type="InterPro" id="IPR001002">
    <property type="entry name" value="Chitin-bd_1"/>
</dbReference>
<name>A0ABR3W1J2_9PEZI</name>
<evidence type="ECO:0000256" key="3">
    <source>
        <dbReference type="PROSITE-ProRule" id="PRU00261"/>
    </source>
</evidence>
<proteinExistence type="predicted"/>
<reference evidence="7 8" key="1">
    <citation type="journal article" date="2024" name="IMA Fungus">
        <title>IMA Genome - F19 : A genome assembly and annotation guide to empower mycologists, including annotated draft genome sequences of Ceratocystis pirilliformis, Diaporthe australafricana, Fusarium ophioides, Paecilomyces lecythidis, and Sporothrix stenoceras.</title>
        <authorList>
            <person name="Aylward J."/>
            <person name="Wilson A.M."/>
            <person name="Visagie C.M."/>
            <person name="Spraker J."/>
            <person name="Barnes I."/>
            <person name="Buitendag C."/>
            <person name="Ceriani C."/>
            <person name="Del Mar Angel L."/>
            <person name="du Plessis D."/>
            <person name="Fuchs T."/>
            <person name="Gasser K."/>
            <person name="Kramer D."/>
            <person name="Li W."/>
            <person name="Munsamy K."/>
            <person name="Piso A."/>
            <person name="Price J.L."/>
            <person name="Sonnekus B."/>
            <person name="Thomas C."/>
            <person name="van der Nest A."/>
            <person name="van Dijk A."/>
            <person name="van Heerden A."/>
            <person name="van Vuuren N."/>
            <person name="Yilmaz N."/>
            <person name="Duong T.A."/>
            <person name="van der Merwe N.A."/>
            <person name="Wingfield M.J."/>
            <person name="Wingfield B.D."/>
        </authorList>
    </citation>
    <scope>NUCLEOTIDE SEQUENCE [LARGE SCALE GENOMIC DNA]</scope>
    <source>
        <strain evidence="7 8">CMW 18300</strain>
    </source>
</reference>
<keyword evidence="4" id="KW-0732">Signal</keyword>
<dbReference type="CDD" id="cd00598">
    <property type="entry name" value="GH18_chitinase-like"/>
    <property type="match status" value="1"/>
</dbReference>